<gene>
    <name evidence="3" type="ORF">RUM43_009520</name>
</gene>
<reference evidence="3 4" key="1">
    <citation type="submission" date="2023-10" db="EMBL/GenBank/DDBJ databases">
        <title>Genomes of two closely related lineages of the louse Polyplax serrata with different host specificities.</title>
        <authorList>
            <person name="Martinu J."/>
            <person name="Tarabai H."/>
            <person name="Stefka J."/>
            <person name="Hypsa V."/>
        </authorList>
    </citation>
    <scope>NUCLEOTIDE SEQUENCE [LARGE SCALE GENOMIC DNA]</scope>
    <source>
        <strain evidence="3">HR10_N</strain>
    </source>
</reference>
<feature type="domain" description="MKRN2 opposite strand protein-like C-terminal" evidence="1">
    <location>
        <begin position="42"/>
        <end position="195"/>
    </location>
</feature>
<dbReference type="InterPro" id="IPR053921">
    <property type="entry name" value="MKRN2OS-like_C"/>
</dbReference>
<dbReference type="PANTHER" id="PTHR33963:SF2">
    <property type="entry name" value="MKRN2 OPPOSITE STRAND PROTEIN"/>
    <property type="match status" value="1"/>
</dbReference>
<sequence>MNTDPGILCFQHCDKKVFCFELPEICPVCSKDLSTAQFKLLPTRIPYPFVRAAQHPCSILIKPTSGDFLNDYFNSVDLHIGVTDSTGAVVEYDKNGLQRQKNNQWNQCLVLDGMDESWADQWDEALKTVIKEGHWTPQMYNENSHNCYTFVLAFLQKLEHDLLSNAANSSIYFCEKFILPRTTAAGKYISLYRKLRAVDCYIHAGPDVNLRPYQEPVPSR</sequence>
<protein>
    <recommendedName>
        <fullName evidence="5">MKRN2 opposite strand protein</fullName>
    </recommendedName>
</protein>
<dbReference type="Pfam" id="PF22795">
    <property type="entry name" value="DUF4796_N"/>
    <property type="match status" value="1"/>
</dbReference>
<accession>A0AAN8PAW4</accession>
<proteinExistence type="predicted"/>
<dbReference type="PANTHER" id="PTHR33963">
    <property type="entry name" value="MKRN2 OPPOSITE STRAND PROTEIN"/>
    <property type="match status" value="1"/>
</dbReference>
<dbReference type="Pfam" id="PF16044">
    <property type="entry name" value="DUF4796_C"/>
    <property type="match status" value="1"/>
</dbReference>
<dbReference type="EMBL" id="JAWJWE010000038">
    <property type="protein sequence ID" value="KAK6623668.1"/>
    <property type="molecule type" value="Genomic_DNA"/>
</dbReference>
<dbReference type="AlphaFoldDB" id="A0AAN8PAW4"/>
<evidence type="ECO:0000259" key="1">
    <source>
        <dbReference type="Pfam" id="PF16044"/>
    </source>
</evidence>
<evidence type="ECO:0000313" key="4">
    <source>
        <dbReference type="Proteomes" id="UP001372834"/>
    </source>
</evidence>
<organism evidence="3 4">
    <name type="scientific">Polyplax serrata</name>
    <name type="common">Common mouse louse</name>
    <dbReference type="NCBI Taxonomy" id="468196"/>
    <lineage>
        <taxon>Eukaryota</taxon>
        <taxon>Metazoa</taxon>
        <taxon>Ecdysozoa</taxon>
        <taxon>Arthropoda</taxon>
        <taxon>Hexapoda</taxon>
        <taxon>Insecta</taxon>
        <taxon>Pterygota</taxon>
        <taxon>Neoptera</taxon>
        <taxon>Paraneoptera</taxon>
        <taxon>Psocodea</taxon>
        <taxon>Troctomorpha</taxon>
        <taxon>Phthiraptera</taxon>
        <taxon>Anoplura</taxon>
        <taxon>Polyplacidae</taxon>
        <taxon>Polyplax</taxon>
    </lineage>
</organism>
<evidence type="ECO:0000259" key="2">
    <source>
        <dbReference type="Pfam" id="PF22795"/>
    </source>
</evidence>
<name>A0AAN8PAW4_POLSC</name>
<dbReference type="InterPro" id="IPR053922">
    <property type="entry name" value="MKRN2OS-like_N"/>
</dbReference>
<evidence type="ECO:0000313" key="3">
    <source>
        <dbReference type="EMBL" id="KAK6623668.1"/>
    </source>
</evidence>
<comment type="caution">
    <text evidence="3">The sequence shown here is derived from an EMBL/GenBank/DDBJ whole genome shotgun (WGS) entry which is preliminary data.</text>
</comment>
<dbReference type="InterPro" id="IPR032016">
    <property type="entry name" value="MKRN2OS-like"/>
</dbReference>
<dbReference type="Proteomes" id="UP001372834">
    <property type="component" value="Unassembled WGS sequence"/>
</dbReference>
<evidence type="ECO:0008006" key="5">
    <source>
        <dbReference type="Google" id="ProtNLM"/>
    </source>
</evidence>
<feature type="domain" description="MKRN2 opposite strand protein-like N-terminal" evidence="2">
    <location>
        <begin position="5"/>
        <end position="33"/>
    </location>
</feature>